<reference evidence="2" key="1">
    <citation type="submission" date="2013-01" db="EMBL/GenBank/DDBJ databases">
        <title>Draft Genome Sequence of a Mulberry Tree, Morus notabilis C.K. Schneid.</title>
        <authorList>
            <person name="He N."/>
            <person name="Zhao S."/>
        </authorList>
    </citation>
    <scope>NUCLEOTIDE SEQUENCE</scope>
</reference>
<dbReference type="EMBL" id="KE344393">
    <property type="protein sequence ID" value="EXB60110.1"/>
    <property type="molecule type" value="Genomic_DNA"/>
</dbReference>
<dbReference type="Proteomes" id="UP000030645">
    <property type="component" value="Unassembled WGS sequence"/>
</dbReference>
<evidence type="ECO:0000313" key="2">
    <source>
        <dbReference type="Proteomes" id="UP000030645"/>
    </source>
</evidence>
<keyword evidence="2" id="KW-1185">Reference proteome</keyword>
<protein>
    <submittedName>
        <fullName evidence="1">Uncharacterized protein</fullName>
    </submittedName>
</protein>
<name>W9QZ83_9ROSA</name>
<dbReference type="AlphaFoldDB" id="W9QZ83"/>
<proteinExistence type="predicted"/>
<organism evidence="1 2">
    <name type="scientific">Morus notabilis</name>
    <dbReference type="NCBI Taxonomy" id="981085"/>
    <lineage>
        <taxon>Eukaryota</taxon>
        <taxon>Viridiplantae</taxon>
        <taxon>Streptophyta</taxon>
        <taxon>Embryophyta</taxon>
        <taxon>Tracheophyta</taxon>
        <taxon>Spermatophyta</taxon>
        <taxon>Magnoliopsida</taxon>
        <taxon>eudicotyledons</taxon>
        <taxon>Gunneridae</taxon>
        <taxon>Pentapetalae</taxon>
        <taxon>rosids</taxon>
        <taxon>fabids</taxon>
        <taxon>Rosales</taxon>
        <taxon>Moraceae</taxon>
        <taxon>Moreae</taxon>
        <taxon>Morus</taxon>
    </lineage>
</organism>
<sequence length="64" mass="7114">MARAMASALSFKPDLARFHHDSSLKPDSNSNPDLCRHSLSLSIFSHIRTLGNRKGCFAMGNLRK</sequence>
<evidence type="ECO:0000313" key="1">
    <source>
        <dbReference type="EMBL" id="EXB60110.1"/>
    </source>
</evidence>
<gene>
    <name evidence="1" type="ORF">L484_013375</name>
</gene>
<accession>W9QZ83</accession>